<keyword evidence="4" id="KW-0067">ATP-binding</keyword>
<dbReference type="SMART" id="SM00490">
    <property type="entry name" value="HELICc"/>
    <property type="match status" value="1"/>
</dbReference>
<dbReference type="GO" id="GO:0005524">
    <property type="term" value="F:ATP binding"/>
    <property type="evidence" value="ECO:0007669"/>
    <property type="project" value="UniProtKB-KW"/>
</dbReference>
<feature type="domain" description="Helicase ATP-binding" evidence="6">
    <location>
        <begin position="2"/>
        <end position="196"/>
    </location>
</feature>
<keyword evidence="1" id="KW-0547">Nucleotide-binding</keyword>
<accession>A0A420WCS0</accession>
<dbReference type="OrthoDB" id="9807155at2"/>
<comment type="caution">
    <text evidence="8">The sequence shown here is derived from an EMBL/GenBank/DDBJ whole genome shotgun (WGS) entry which is preliminary data.</text>
</comment>
<dbReference type="InterPro" id="IPR050699">
    <property type="entry name" value="RNA-DNA_Helicase"/>
</dbReference>
<feature type="region of interest" description="Disordered" evidence="5">
    <location>
        <begin position="819"/>
        <end position="892"/>
    </location>
</feature>
<evidence type="ECO:0000313" key="9">
    <source>
        <dbReference type="Proteomes" id="UP000282211"/>
    </source>
</evidence>
<name>A0A420WCS0_9PROT</name>
<evidence type="ECO:0000256" key="4">
    <source>
        <dbReference type="ARBA" id="ARBA00022840"/>
    </source>
</evidence>
<organism evidence="8 9">
    <name type="scientific">Litorimonas taeanensis</name>
    <dbReference type="NCBI Taxonomy" id="568099"/>
    <lineage>
        <taxon>Bacteria</taxon>
        <taxon>Pseudomonadati</taxon>
        <taxon>Pseudomonadota</taxon>
        <taxon>Alphaproteobacteria</taxon>
        <taxon>Maricaulales</taxon>
        <taxon>Robiginitomaculaceae</taxon>
    </lineage>
</organism>
<dbReference type="InterPro" id="IPR001650">
    <property type="entry name" value="Helicase_C-like"/>
</dbReference>
<sequence>MPSPLNPATVTAVLGPTNTGKTHYAVERMLARSSGVIGLPLRLLAREIYDRIVALKGAAQCALITGEEKILPKTARFFVCTVEAMPVDRNFAFLAVDEVQMMANPERGHIFTDRVLHARGMEETLFLGAETARSVLKTLIPKIRVEHRERFSTLVYDGPKKLTRLPKRSVIVAFSASEVYALAELIRRYRGGAAVVMGGLSPRTRNAQAEMFQNGDVDFLIATDAVGMGLNLDTDHVAFAGLSKYDGRRKRYLTPMEAGQIAGRAGRFRNDGTFGTTGDCPAMDDEFIKRIEDHDFEPLEYVEWRNSDLDFSSLNALTETLHAPRPTSRLRRIKGAEDEAALERFMAIDEIASGIKVPAQVRQLWDICQIPDFRNLTIDTHFKLLQDIYGILVKGGGTLSTDFMMGRINRLDDISGGVHQLSSRLAHIRTWTYCASKSNWMPKSERLGGKTLANYAREVEDRLSDALHERLIARFVDKRTSKLLKGIGADAYMSATIKDNGEVYVDDLLIGQLEGLTFKADASGSGLEAKALDAAAAKAVAPEIDRRLTSLCGGTHAIFTLSDKGEILWGGMTVGRIAPSGSIFTPDAEVLSSDLGSPALKSLASDRMREFLRAEVATHLAPLKALKDFKDKEEALPDAKGFAYILLEGHGSLERREHLKTIQNLEQDARRQLRELGVQFGFYNVYMPDMLKPKPARLLSLLNAYGAGGDKNPFIPFAGMTSLANDGDMKSDNFGKDALALAGYRAVGSRIVRLDILNRLSLMIRQAQEQFSKIPGSDTRGRPFQIMQEMLSLIGGTYEDMQNVLNALSYKSEIREDLPAPANAAETATAETSTEDSLTKGTPEEKPKTEETSATDAAEITSAEGAGAENQTASTPATPPAKSFVSKKSKKASDLTLYNNRVQNEDGTTTEVINKEVWLIPARGQKGFNPKSQGGRRNTSRDKFKGRNNNQRHAAKTGANRSLSQGKGKASIKNSPFAALAALQIDSGDKKKDDKS</sequence>
<protein>
    <submittedName>
        <fullName evidence="8">ATP-dependent RNA helicase SUPV3L1/SUV3</fullName>
    </submittedName>
</protein>
<proteinExistence type="predicted"/>
<evidence type="ECO:0000259" key="6">
    <source>
        <dbReference type="PROSITE" id="PS51192"/>
    </source>
</evidence>
<evidence type="ECO:0000256" key="2">
    <source>
        <dbReference type="ARBA" id="ARBA00022801"/>
    </source>
</evidence>
<dbReference type="PANTHER" id="PTHR12131:SF1">
    <property type="entry name" value="ATP-DEPENDENT RNA HELICASE SUPV3L1, MITOCHONDRIAL-RELATED"/>
    <property type="match status" value="1"/>
</dbReference>
<feature type="region of interest" description="Disordered" evidence="5">
    <location>
        <begin position="923"/>
        <end position="972"/>
    </location>
</feature>
<reference evidence="8 9" key="1">
    <citation type="submission" date="2018-10" db="EMBL/GenBank/DDBJ databases">
        <title>Genomic Encyclopedia of Type Strains, Phase IV (KMG-IV): sequencing the most valuable type-strain genomes for metagenomic binning, comparative biology and taxonomic classification.</title>
        <authorList>
            <person name="Goeker M."/>
        </authorList>
    </citation>
    <scope>NUCLEOTIDE SEQUENCE [LARGE SCALE GENOMIC DNA]</scope>
    <source>
        <strain evidence="8 9">DSM 22008</strain>
    </source>
</reference>
<keyword evidence="9" id="KW-1185">Reference proteome</keyword>
<dbReference type="InterPro" id="IPR014001">
    <property type="entry name" value="Helicase_ATP-bd"/>
</dbReference>
<dbReference type="GO" id="GO:0004386">
    <property type="term" value="F:helicase activity"/>
    <property type="evidence" value="ECO:0007669"/>
    <property type="project" value="UniProtKB-KW"/>
</dbReference>
<evidence type="ECO:0000256" key="5">
    <source>
        <dbReference type="SAM" id="MobiDB-lite"/>
    </source>
</evidence>
<evidence type="ECO:0000259" key="7">
    <source>
        <dbReference type="PROSITE" id="PS51194"/>
    </source>
</evidence>
<dbReference type="Pfam" id="PF00271">
    <property type="entry name" value="Helicase_C"/>
    <property type="match status" value="1"/>
</dbReference>
<keyword evidence="3 8" id="KW-0347">Helicase</keyword>
<dbReference type="SUPFAM" id="SSF52540">
    <property type="entry name" value="P-loop containing nucleoside triphosphate hydrolases"/>
    <property type="match status" value="2"/>
</dbReference>
<dbReference type="Proteomes" id="UP000282211">
    <property type="component" value="Unassembled WGS sequence"/>
</dbReference>
<feature type="domain" description="Helicase C-terminal" evidence="7">
    <location>
        <begin position="157"/>
        <end position="310"/>
    </location>
</feature>
<dbReference type="GO" id="GO:0016787">
    <property type="term" value="F:hydrolase activity"/>
    <property type="evidence" value="ECO:0007669"/>
    <property type="project" value="UniProtKB-KW"/>
</dbReference>
<keyword evidence="2" id="KW-0378">Hydrolase</keyword>
<dbReference type="InterPro" id="IPR027417">
    <property type="entry name" value="P-loop_NTPase"/>
</dbReference>
<evidence type="ECO:0000256" key="3">
    <source>
        <dbReference type="ARBA" id="ARBA00022806"/>
    </source>
</evidence>
<gene>
    <name evidence="8" type="ORF">DES40_1590</name>
</gene>
<dbReference type="Gene3D" id="3.40.50.300">
    <property type="entry name" value="P-loop containing nucleotide triphosphate hydrolases"/>
    <property type="match status" value="2"/>
</dbReference>
<dbReference type="PANTHER" id="PTHR12131">
    <property type="entry name" value="ATP-DEPENDENT RNA AND DNA HELICASE"/>
    <property type="match status" value="1"/>
</dbReference>
<dbReference type="EMBL" id="RBII01000002">
    <property type="protein sequence ID" value="RKQ68817.1"/>
    <property type="molecule type" value="Genomic_DNA"/>
</dbReference>
<dbReference type="InterPro" id="IPR055206">
    <property type="entry name" value="DEXQc_SUV3"/>
</dbReference>
<dbReference type="RefSeq" id="WP_121100545.1">
    <property type="nucleotide sequence ID" value="NZ_RBII01000002.1"/>
</dbReference>
<dbReference type="PROSITE" id="PS51192">
    <property type="entry name" value="HELICASE_ATP_BIND_1"/>
    <property type="match status" value="1"/>
</dbReference>
<dbReference type="Pfam" id="PF22527">
    <property type="entry name" value="DEXQc_Suv3"/>
    <property type="match status" value="1"/>
</dbReference>
<evidence type="ECO:0000313" key="8">
    <source>
        <dbReference type="EMBL" id="RKQ68817.1"/>
    </source>
</evidence>
<feature type="compositionally biased region" description="Basic and acidic residues" evidence="5">
    <location>
        <begin position="842"/>
        <end position="851"/>
    </location>
</feature>
<dbReference type="AlphaFoldDB" id="A0A420WCS0"/>
<dbReference type="InParanoid" id="A0A420WCS0"/>
<feature type="compositionally biased region" description="Low complexity" evidence="5">
    <location>
        <begin position="819"/>
        <end position="841"/>
    </location>
</feature>
<dbReference type="PROSITE" id="PS51194">
    <property type="entry name" value="HELICASE_CTER"/>
    <property type="match status" value="1"/>
</dbReference>
<evidence type="ECO:0000256" key="1">
    <source>
        <dbReference type="ARBA" id="ARBA00022741"/>
    </source>
</evidence>